<reference evidence="11" key="2">
    <citation type="submission" date="2025-09" db="UniProtKB">
        <authorList>
            <consortium name="Ensembl"/>
        </authorList>
    </citation>
    <scope>IDENTIFICATION</scope>
</reference>
<keyword evidence="7" id="KW-0044">Antibiotic</keyword>
<accession>A0A3B3WMV5</accession>
<dbReference type="Pfam" id="PF06446">
    <property type="entry name" value="Hepcidin"/>
    <property type="match status" value="1"/>
</dbReference>
<keyword evidence="8" id="KW-1015">Disulfide bond</keyword>
<evidence type="ECO:0000256" key="3">
    <source>
        <dbReference type="ARBA" id="ARBA00022525"/>
    </source>
</evidence>
<evidence type="ECO:0000256" key="6">
    <source>
        <dbReference type="ARBA" id="ARBA00022729"/>
    </source>
</evidence>
<evidence type="ECO:0000256" key="10">
    <source>
        <dbReference type="SAM" id="SignalP"/>
    </source>
</evidence>
<dbReference type="Proteomes" id="UP000261480">
    <property type="component" value="Unplaced"/>
</dbReference>
<dbReference type="GO" id="GO:0006879">
    <property type="term" value="P:intracellular iron ion homeostasis"/>
    <property type="evidence" value="ECO:0007669"/>
    <property type="project" value="InterPro"/>
</dbReference>
<dbReference type="PANTHER" id="PTHR16877">
    <property type="entry name" value="HEPCIDIN"/>
    <property type="match status" value="1"/>
</dbReference>
<keyword evidence="5" id="KW-0372">Hormone</keyword>
<name>A0A3B3WMV5_9TELE</name>
<reference evidence="11" key="1">
    <citation type="submission" date="2025-08" db="UniProtKB">
        <authorList>
            <consortium name="Ensembl"/>
        </authorList>
    </citation>
    <scope>IDENTIFICATION</scope>
</reference>
<evidence type="ECO:0000313" key="11">
    <source>
        <dbReference type="Ensembl" id="ENSPMEP00000004141.1"/>
    </source>
</evidence>
<evidence type="ECO:0000313" key="12">
    <source>
        <dbReference type="Proteomes" id="UP000261480"/>
    </source>
</evidence>
<feature type="chain" id="PRO_5017391808" description="Hepcidin" evidence="10">
    <location>
        <begin position="25"/>
        <end position="101"/>
    </location>
</feature>
<comment type="subcellular location">
    <subcellularLocation>
        <location evidence="1">Secreted</location>
    </subcellularLocation>
</comment>
<keyword evidence="4" id="KW-0929">Antimicrobial</keyword>
<evidence type="ECO:0000256" key="8">
    <source>
        <dbReference type="ARBA" id="ARBA00023157"/>
    </source>
</evidence>
<keyword evidence="12" id="KW-1185">Reference proteome</keyword>
<dbReference type="STRING" id="48701.ENSPMEP00000004141"/>
<dbReference type="InterPro" id="IPR010500">
    <property type="entry name" value="Hepcidin"/>
</dbReference>
<evidence type="ECO:0000256" key="2">
    <source>
        <dbReference type="ARBA" id="ARBA00008022"/>
    </source>
</evidence>
<dbReference type="Ensembl" id="ENSPMET00000009695.1">
    <property type="protein sequence ID" value="ENSPMEP00000004141.1"/>
    <property type="gene ID" value="ENSPMEG00000005339.1"/>
</dbReference>
<organism evidence="11 12">
    <name type="scientific">Poecilia mexicana</name>
    <dbReference type="NCBI Taxonomy" id="48701"/>
    <lineage>
        <taxon>Eukaryota</taxon>
        <taxon>Metazoa</taxon>
        <taxon>Chordata</taxon>
        <taxon>Craniata</taxon>
        <taxon>Vertebrata</taxon>
        <taxon>Euteleostomi</taxon>
        <taxon>Actinopterygii</taxon>
        <taxon>Neopterygii</taxon>
        <taxon>Teleostei</taxon>
        <taxon>Neoteleostei</taxon>
        <taxon>Acanthomorphata</taxon>
        <taxon>Ovalentaria</taxon>
        <taxon>Atherinomorphae</taxon>
        <taxon>Cyprinodontiformes</taxon>
        <taxon>Poeciliidae</taxon>
        <taxon>Poeciliinae</taxon>
        <taxon>Poecilia</taxon>
    </lineage>
</organism>
<keyword evidence="3" id="KW-0964">Secreted</keyword>
<evidence type="ECO:0000256" key="7">
    <source>
        <dbReference type="ARBA" id="ARBA00023022"/>
    </source>
</evidence>
<dbReference type="GO" id="GO:0005179">
    <property type="term" value="F:hormone activity"/>
    <property type="evidence" value="ECO:0007669"/>
    <property type="project" value="UniProtKB-KW"/>
</dbReference>
<feature type="region of interest" description="Disordered" evidence="9">
    <location>
        <begin position="31"/>
        <end position="70"/>
    </location>
</feature>
<evidence type="ECO:0000256" key="9">
    <source>
        <dbReference type="SAM" id="MobiDB-lite"/>
    </source>
</evidence>
<evidence type="ECO:0008006" key="13">
    <source>
        <dbReference type="Google" id="ProtNLM"/>
    </source>
</evidence>
<comment type="similarity">
    <text evidence="2">Belongs to the hepcidin family.</text>
</comment>
<evidence type="ECO:0000256" key="5">
    <source>
        <dbReference type="ARBA" id="ARBA00022702"/>
    </source>
</evidence>
<protein>
    <recommendedName>
        <fullName evidence="13">Hepcidin</fullName>
    </recommendedName>
</protein>
<dbReference type="PANTHER" id="PTHR16877:SF0">
    <property type="entry name" value="HEPCIDIN"/>
    <property type="match status" value="1"/>
</dbReference>
<evidence type="ECO:0000256" key="1">
    <source>
        <dbReference type="ARBA" id="ARBA00004613"/>
    </source>
</evidence>
<keyword evidence="6 10" id="KW-0732">Signal</keyword>
<proteinExistence type="inferred from homology"/>
<dbReference type="GO" id="GO:0005576">
    <property type="term" value="C:extracellular region"/>
    <property type="evidence" value="ECO:0007669"/>
    <property type="project" value="UniProtKB-SubCell"/>
</dbReference>
<dbReference type="GO" id="GO:0042742">
    <property type="term" value="P:defense response to bacterium"/>
    <property type="evidence" value="ECO:0007669"/>
    <property type="project" value="UniProtKB-KW"/>
</dbReference>
<sequence length="101" mass="11391">MKTFAVAVTVSLLLTFLCVQENSAVPVDEVRGLEVPTDDGSLAADQDTPEESWNMNEHLPPVPPPMPYDSVHMRRRRRRRRCRFCCDCCPNESGCGTCCKF</sequence>
<dbReference type="AlphaFoldDB" id="A0A3B3WMV5"/>
<feature type="signal peptide" evidence="10">
    <location>
        <begin position="1"/>
        <end position="24"/>
    </location>
</feature>
<evidence type="ECO:0000256" key="4">
    <source>
        <dbReference type="ARBA" id="ARBA00022529"/>
    </source>
</evidence>